<dbReference type="Proteomes" id="UP000016511">
    <property type="component" value="Unassembled WGS sequence"/>
</dbReference>
<protein>
    <submittedName>
        <fullName evidence="1">Uncharacterized protein</fullName>
    </submittedName>
</protein>
<organism evidence="1 2">
    <name type="scientific">Aneurinibacillus aneurinilyticus ATCC 12856</name>
    <dbReference type="NCBI Taxonomy" id="649747"/>
    <lineage>
        <taxon>Bacteria</taxon>
        <taxon>Bacillati</taxon>
        <taxon>Bacillota</taxon>
        <taxon>Bacilli</taxon>
        <taxon>Bacillales</taxon>
        <taxon>Paenibacillaceae</taxon>
        <taxon>Aneurinibacillus group</taxon>
        <taxon>Aneurinibacillus</taxon>
    </lineage>
</organism>
<gene>
    <name evidence="1" type="ORF">HMPREF0083_02575</name>
</gene>
<sequence length="45" mass="5072">MCLLQNEEQTVKFTVCICLIFILPQRGTNRAFRLPCRASVQDGTG</sequence>
<comment type="caution">
    <text evidence="1">The sequence shown here is derived from an EMBL/GenBank/DDBJ whole genome shotgun (WGS) entry which is preliminary data.</text>
</comment>
<evidence type="ECO:0000313" key="1">
    <source>
        <dbReference type="EMBL" id="ERI09296.1"/>
    </source>
</evidence>
<keyword evidence="2" id="KW-1185">Reference proteome</keyword>
<name>U1YEV8_ANEAE</name>
<proteinExistence type="predicted"/>
<reference evidence="1 2" key="1">
    <citation type="submission" date="2013-08" db="EMBL/GenBank/DDBJ databases">
        <authorList>
            <person name="Weinstock G."/>
            <person name="Sodergren E."/>
            <person name="Wylie T."/>
            <person name="Fulton L."/>
            <person name="Fulton R."/>
            <person name="Fronick C."/>
            <person name="O'Laughlin M."/>
            <person name="Godfrey J."/>
            <person name="Miner T."/>
            <person name="Herter B."/>
            <person name="Appelbaum E."/>
            <person name="Cordes M."/>
            <person name="Lek S."/>
            <person name="Wollam A."/>
            <person name="Pepin K.H."/>
            <person name="Palsikar V.B."/>
            <person name="Mitreva M."/>
            <person name="Wilson R.K."/>
        </authorList>
    </citation>
    <scope>NUCLEOTIDE SEQUENCE [LARGE SCALE GENOMIC DNA]</scope>
    <source>
        <strain evidence="1 2">ATCC 12856</strain>
    </source>
</reference>
<dbReference type="EMBL" id="AWSJ01000160">
    <property type="protein sequence ID" value="ERI09296.1"/>
    <property type="molecule type" value="Genomic_DNA"/>
</dbReference>
<dbReference type="AlphaFoldDB" id="U1YEV8"/>
<accession>U1YEV8</accession>
<evidence type="ECO:0000313" key="2">
    <source>
        <dbReference type="Proteomes" id="UP000016511"/>
    </source>
</evidence>
<dbReference type="HOGENOM" id="CLU_3195442_0_0_9"/>